<comment type="subcellular location">
    <subcellularLocation>
        <location evidence="3">Nucleus</location>
    </subcellularLocation>
</comment>
<comment type="function">
    <text evidence="3">Involved in nuclear export, actin cytoskeleton organization and vesicular transport.</text>
</comment>
<keyword evidence="3" id="KW-0653">Protein transport</keyword>
<evidence type="ECO:0000256" key="4">
    <source>
        <dbReference type="SAM" id="MobiDB-lite"/>
    </source>
</evidence>
<dbReference type="EMBL" id="LMYN01000068">
    <property type="protein sequence ID" value="KSA00966.1"/>
    <property type="molecule type" value="Genomic_DNA"/>
</dbReference>
<keyword evidence="6" id="KW-1185">Reference proteome</keyword>
<evidence type="ECO:0000256" key="1">
    <source>
        <dbReference type="ARBA" id="ARBA00006781"/>
    </source>
</evidence>
<comment type="caution">
    <text evidence="5">The sequence shown here is derived from an EMBL/GenBank/DDBJ whole genome shotgun (WGS) entry which is preliminary data.</text>
</comment>
<feature type="compositionally biased region" description="Acidic residues" evidence="4">
    <location>
        <begin position="21"/>
        <end position="36"/>
    </location>
</feature>
<reference evidence="5 6" key="1">
    <citation type="submission" date="2015-11" db="EMBL/GenBank/DDBJ databases">
        <title>The genome of Debaryomyces fabryi.</title>
        <authorList>
            <person name="Tafer H."/>
            <person name="Lopandic K."/>
        </authorList>
    </citation>
    <scope>NUCLEOTIDE SEQUENCE [LARGE SCALE GENOMIC DNA]</scope>
    <source>
        <strain evidence="5 6">CBS 789</strain>
    </source>
</reference>
<dbReference type="Pfam" id="PF13862">
    <property type="entry name" value="BCCIP"/>
    <property type="match status" value="1"/>
</dbReference>
<dbReference type="PANTHER" id="PTHR13261:SF0">
    <property type="entry name" value="BRCA2 AND CDKN1A-INTERACTING PROTEIN"/>
    <property type="match status" value="1"/>
</dbReference>
<feature type="region of interest" description="Disordered" evidence="4">
    <location>
        <begin position="1"/>
        <end position="36"/>
    </location>
</feature>
<organism evidence="5 6">
    <name type="scientific">Debaryomyces fabryi</name>
    <dbReference type="NCBI Taxonomy" id="58627"/>
    <lineage>
        <taxon>Eukaryota</taxon>
        <taxon>Fungi</taxon>
        <taxon>Dikarya</taxon>
        <taxon>Ascomycota</taxon>
        <taxon>Saccharomycotina</taxon>
        <taxon>Pichiomycetes</taxon>
        <taxon>Debaryomycetaceae</taxon>
        <taxon>Debaryomyces</taxon>
    </lineage>
</organism>
<dbReference type="InterPro" id="IPR025602">
    <property type="entry name" value="BCP1_family"/>
</dbReference>
<keyword evidence="3" id="KW-0813">Transport</keyword>
<dbReference type="PIRSF" id="PIRSF028983">
    <property type="entry name" value="BCP1"/>
    <property type="match status" value="1"/>
</dbReference>
<dbReference type="RefSeq" id="XP_015467068.1">
    <property type="nucleotide sequence ID" value="XM_015612105.1"/>
</dbReference>
<dbReference type="PANTHER" id="PTHR13261">
    <property type="entry name" value="BRCA2 AND CDKN1A INTERACTING PROTEIN"/>
    <property type="match status" value="1"/>
</dbReference>
<sequence length="307" mass="35139">MAKRRADEPEDSDIDVSSTDSENELEEEQQQGEEGEDIINVDFDYFDLNPEVDFHAIKNFLRQLFGDDASTFDISSLADLVLTKNAVGTTIKTEGIESDPFAVLSVINMSENINKPCIKTLVDYVLQKTGKNLEFNLMLRKLLEAKDQNSSASSKSLKVGLIISERMINMPVEVVPPMYKMLLEEMTKADDAHEKYEFDYFLVISKVYKLVSAKIQDEEAPQKSKKKKVATNEPVPVEMDYFHYEDIILEENAKYFATYDYNDAKQDTDSRRVFTDYGIDPKLSLILIDKNKLAESIPQMEEKFPPF</sequence>
<dbReference type="GeneID" id="26840285"/>
<dbReference type="Proteomes" id="UP000054251">
    <property type="component" value="Unassembled WGS sequence"/>
</dbReference>
<dbReference type="GO" id="GO:0015031">
    <property type="term" value="P:protein transport"/>
    <property type="evidence" value="ECO:0007669"/>
    <property type="project" value="UniProtKB-KW"/>
</dbReference>
<evidence type="ECO:0000313" key="6">
    <source>
        <dbReference type="Proteomes" id="UP000054251"/>
    </source>
</evidence>
<dbReference type="GO" id="GO:0005634">
    <property type="term" value="C:nucleus"/>
    <property type="evidence" value="ECO:0007669"/>
    <property type="project" value="UniProtKB-SubCell"/>
</dbReference>
<name>A0A0V1PXQ4_9ASCO</name>
<gene>
    <name evidence="5" type="ORF">AC631_03276</name>
</gene>
<proteinExistence type="inferred from homology"/>
<dbReference type="AlphaFoldDB" id="A0A0V1PXQ4"/>
<protein>
    <recommendedName>
        <fullName evidence="2 3">Protein BCP1</fullName>
    </recommendedName>
</protein>
<evidence type="ECO:0000256" key="2">
    <source>
        <dbReference type="ARBA" id="ARBA00014649"/>
    </source>
</evidence>
<keyword evidence="3" id="KW-0539">Nucleus</keyword>
<accession>A0A0V1PXQ4</accession>
<dbReference type="OrthoDB" id="27543at2759"/>
<evidence type="ECO:0000313" key="5">
    <source>
        <dbReference type="EMBL" id="KSA00966.1"/>
    </source>
</evidence>
<evidence type="ECO:0000256" key="3">
    <source>
        <dbReference type="PIRNR" id="PIRNR028983"/>
    </source>
</evidence>
<comment type="similarity">
    <text evidence="1 3">Belongs to the BCP1 family.</text>
</comment>